<protein>
    <submittedName>
        <fullName evidence="2">Uncharacterized protein</fullName>
    </submittedName>
</protein>
<reference evidence="2 3" key="1">
    <citation type="journal article" date="2020" name="Microb. Genom.">
        <title>Genetic diversity of clinical and environmental Mucorales isolates obtained from an investigation of mucormycosis cases among solid organ transplant recipients.</title>
        <authorList>
            <person name="Nguyen M.H."/>
            <person name="Kaul D."/>
            <person name="Muto C."/>
            <person name="Cheng S.J."/>
            <person name="Richter R.A."/>
            <person name="Bruno V.M."/>
            <person name="Liu G."/>
            <person name="Beyhan S."/>
            <person name="Sundermann A.J."/>
            <person name="Mounaud S."/>
            <person name="Pasculle A.W."/>
            <person name="Nierman W.C."/>
            <person name="Driscoll E."/>
            <person name="Cumbie R."/>
            <person name="Clancy C.J."/>
            <person name="Dupont C.L."/>
        </authorList>
    </citation>
    <scope>NUCLEOTIDE SEQUENCE [LARGE SCALE GENOMIC DNA]</scope>
    <source>
        <strain evidence="2 3">GL24</strain>
    </source>
</reference>
<gene>
    <name evidence="2" type="ORF">G6F50_018477</name>
</gene>
<name>A0A9P6XMP7_9FUNG</name>
<comment type="caution">
    <text evidence="2">The sequence shown here is derived from an EMBL/GenBank/DDBJ whole genome shotgun (WGS) entry which is preliminary data.</text>
</comment>
<evidence type="ECO:0000256" key="1">
    <source>
        <dbReference type="SAM" id="MobiDB-lite"/>
    </source>
</evidence>
<feature type="region of interest" description="Disordered" evidence="1">
    <location>
        <begin position="1"/>
        <end position="37"/>
    </location>
</feature>
<proteinExistence type="predicted"/>
<dbReference type="AlphaFoldDB" id="A0A9P6XMP7"/>
<dbReference type="EMBL" id="JAANIU010018683">
    <property type="protein sequence ID" value="KAG1525117.1"/>
    <property type="molecule type" value="Genomic_DNA"/>
</dbReference>
<evidence type="ECO:0000313" key="2">
    <source>
        <dbReference type="EMBL" id="KAG1525117.1"/>
    </source>
</evidence>
<sequence>MTAYAGHSPRKTVPAATTHPRRNMQPSSSTQLAPIQQSSSIRIPPLLGMKRCSMMVRSLRRYSWFVGAKVVLAAIKVPRPMLTPWPE</sequence>
<feature type="compositionally biased region" description="Polar residues" evidence="1">
    <location>
        <begin position="24"/>
        <end position="37"/>
    </location>
</feature>
<evidence type="ECO:0000313" key="3">
    <source>
        <dbReference type="Proteomes" id="UP000740926"/>
    </source>
</evidence>
<accession>A0A9P6XMP7</accession>
<organism evidence="2 3">
    <name type="scientific">Rhizopus delemar</name>
    <dbReference type="NCBI Taxonomy" id="936053"/>
    <lineage>
        <taxon>Eukaryota</taxon>
        <taxon>Fungi</taxon>
        <taxon>Fungi incertae sedis</taxon>
        <taxon>Mucoromycota</taxon>
        <taxon>Mucoromycotina</taxon>
        <taxon>Mucoromycetes</taxon>
        <taxon>Mucorales</taxon>
        <taxon>Mucorineae</taxon>
        <taxon>Rhizopodaceae</taxon>
        <taxon>Rhizopus</taxon>
    </lineage>
</organism>
<keyword evidence="3" id="KW-1185">Reference proteome</keyword>
<dbReference type="Proteomes" id="UP000740926">
    <property type="component" value="Unassembled WGS sequence"/>
</dbReference>